<dbReference type="EMBL" id="RZGZ01000006">
    <property type="protein sequence ID" value="RUQ97126.1"/>
    <property type="molecule type" value="Genomic_DNA"/>
</dbReference>
<accession>A0A3S0WUT1</accession>
<feature type="compositionally biased region" description="Polar residues" evidence="1">
    <location>
        <begin position="419"/>
        <end position="435"/>
    </location>
</feature>
<dbReference type="RefSeq" id="WP_127051446.1">
    <property type="nucleotide sequence ID" value="NZ_RZGZ01000006.1"/>
</dbReference>
<feature type="compositionally biased region" description="Low complexity" evidence="1">
    <location>
        <begin position="27"/>
        <end position="36"/>
    </location>
</feature>
<evidence type="ECO:0000313" key="4">
    <source>
        <dbReference type="Proteomes" id="UP000274909"/>
    </source>
</evidence>
<feature type="transmembrane region" description="Helical" evidence="2">
    <location>
        <begin position="301"/>
        <end position="321"/>
    </location>
</feature>
<feature type="compositionally biased region" description="Polar residues" evidence="1">
    <location>
        <begin position="1"/>
        <end position="10"/>
    </location>
</feature>
<feature type="compositionally biased region" description="Low complexity" evidence="1">
    <location>
        <begin position="131"/>
        <end position="161"/>
    </location>
</feature>
<organism evidence="3 4">
    <name type="scientific">Labedella endophytica</name>
    <dbReference type="NCBI Taxonomy" id="1523160"/>
    <lineage>
        <taxon>Bacteria</taxon>
        <taxon>Bacillati</taxon>
        <taxon>Actinomycetota</taxon>
        <taxon>Actinomycetes</taxon>
        <taxon>Micrococcales</taxon>
        <taxon>Microbacteriaceae</taxon>
        <taxon>Labedella</taxon>
    </lineage>
</organism>
<keyword evidence="2" id="KW-0472">Membrane</keyword>
<feature type="transmembrane region" description="Helical" evidence="2">
    <location>
        <begin position="271"/>
        <end position="295"/>
    </location>
</feature>
<feature type="compositionally biased region" description="Basic and acidic residues" evidence="1">
    <location>
        <begin position="504"/>
        <end position="520"/>
    </location>
</feature>
<feature type="transmembrane region" description="Helical" evidence="2">
    <location>
        <begin position="230"/>
        <end position="250"/>
    </location>
</feature>
<feature type="compositionally biased region" description="Polar residues" evidence="1">
    <location>
        <begin position="521"/>
        <end position="536"/>
    </location>
</feature>
<sequence length="608" mass="62672">MTDQNQNTQGWGDPNARPNVEGGNQSGGQQPSGQPGEYTHPGQGPTEGQFGQPGEYAAPAAHSNEGQYGQPGEYASPVAGSPAGQSGQYPSGPHQQGQNQTDGYQQGQYPTGGYPAGAYQNGPGEAGRTDQFGQPGQYGQNGQNDTGQYAPYAGAAPAGPQGHDGFGAPQQATRKPKTDENGEPYGVGPFTLRETIVAGLGLLLLIASFLPLVGGQYAAYVGYSNLWGPAPWLVIPGALVFVAAAALLVLRRTVPSVGWKVGSLSIDQYASAAAISTAGFHLGAIFLMLGLGVWFGGSTDGFAPGAGPILGLIVSLAAIALTTFGHRIPPFASDFRDRAASEAHPFARAPKSVPQRPKPEPQQAPAGHGGQGTAPAGWPAAAQAPSTGGHETGQAPSWQQPQQQPSAEPWPGTPEAAQTPPTAVFSSPEGTSSEQPDPRTVFDVDAPHIDGGRDASQQDTPPAAVFGASEPEDAVTPADRPGSAQHPQVEFAPAEQSPVEQAPADDRTVESNESDPERTPSEQTPSEQTPSEQTPAEQPVAQPVAFAPYWVLAPETRSVADMSTGATLFEVGPTAWALAVGEHDGGLVIRADDGRVGVLRSIDDLTRG</sequence>
<protein>
    <submittedName>
        <fullName evidence="3">Uncharacterized protein</fullName>
    </submittedName>
</protein>
<feature type="compositionally biased region" description="Low complexity" evidence="1">
    <location>
        <begin position="95"/>
        <end position="120"/>
    </location>
</feature>
<gene>
    <name evidence="3" type="ORF">ELQ94_16345</name>
</gene>
<feature type="compositionally biased region" description="Low complexity" evidence="1">
    <location>
        <begin position="394"/>
        <end position="410"/>
    </location>
</feature>
<keyword evidence="2" id="KW-0812">Transmembrane</keyword>
<dbReference type="OrthoDB" id="5079801at2"/>
<name>A0A3S0WUT1_9MICO</name>
<feature type="compositionally biased region" description="Low complexity" evidence="1">
    <location>
        <begin position="373"/>
        <end position="385"/>
    </location>
</feature>
<comment type="caution">
    <text evidence="3">The sequence shown here is derived from an EMBL/GenBank/DDBJ whole genome shotgun (WGS) entry which is preliminary data.</text>
</comment>
<keyword evidence="2" id="KW-1133">Transmembrane helix</keyword>
<feature type="region of interest" description="Disordered" evidence="1">
    <location>
        <begin position="339"/>
        <end position="542"/>
    </location>
</feature>
<evidence type="ECO:0000256" key="1">
    <source>
        <dbReference type="SAM" id="MobiDB-lite"/>
    </source>
</evidence>
<dbReference type="Proteomes" id="UP000274909">
    <property type="component" value="Unassembled WGS sequence"/>
</dbReference>
<dbReference type="AlphaFoldDB" id="A0A3S0WUT1"/>
<feature type="compositionally biased region" description="Basic and acidic residues" evidence="1">
    <location>
        <begin position="436"/>
        <end position="453"/>
    </location>
</feature>
<proteinExistence type="predicted"/>
<feature type="transmembrane region" description="Helical" evidence="2">
    <location>
        <begin position="196"/>
        <end position="218"/>
    </location>
</feature>
<feature type="region of interest" description="Disordered" evidence="1">
    <location>
        <begin position="1"/>
        <end position="185"/>
    </location>
</feature>
<evidence type="ECO:0000313" key="3">
    <source>
        <dbReference type="EMBL" id="RUQ97126.1"/>
    </source>
</evidence>
<reference evidence="3 4" key="1">
    <citation type="submission" date="2018-12" db="EMBL/GenBank/DDBJ databases">
        <authorList>
            <person name="Li F."/>
        </authorList>
    </citation>
    <scope>NUCLEOTIDE SEQUENCE [LARGE SCALE GENOMIC DNA]</scope>
    <source>
        <strain evidence="3 4">EGI 6500705</strain>
    </source>
</reference>
<keyword evidence="4" id="KW-1185">Reference proteome</keyword>
<evidence type="ECO:0000256" key="2">
    <source>
        <dbReference type="SAM" id="Phobius"/>
    </source>
</evidence>